<gene>
    <name evidence="2" type="ORF">BN1356_02250</name>
</gene>
<dbReference type="Pfam" id="PF18467">
    <property type="entry name" value="DUF5613"/>
    <property type="match status" value="1"/>
</dbReference>
<evidence type="ECO:0000313" key="3">
    <source>
        <dbReference type="Proteomes" id="UP000198604"/>
    </source>
</evidence>
<dbReference type="AlphaFoldDB" id="A0A0E4H5N7"/>
<evidence type="ECO:0000259" key="1">
    <source>
        <dbReference type="PROSITE" id="PS51186"/>
    </source>
</evidence>
<accession>A0A0E4H5N7</accession>
<evidence type="ECO:0000313" key="2">
    <source>
        <dbReference type="EMBL" id="CQR25904.1"/>
    </source>
</evidence>
<sequence>MKYKDLLESGEVVYLENARFKHFKNPVTSERYFSNYISYKTMPSLTELEDDLSYLAHEQERYSSDFSFLFFAENQDFSRDIASYLDSQGFICSKHLIFTNLVEHLHLQTRDLGRIRIVHLDEVYLEAYLQVEYRSHLKYGKKYADQMLTDNRAHCLSNGSKIYLAMDGENIIGSVAAWLFEGYVEVDNYHVDPSYQGRGIGSALQLAAHEGQNKVILIAEEENRAMYQHQGYKEVAWYWTALRSDNPNR</sequence>
<proteinExistence type="predicted"/>
<dbReference type="InterPro" id="IPR040549">
    <property type="entry name" value="DUF5613"/>
</dbReference>
<dbReference type="RefSeq" id="WP_093651426.1">
    <property type="nucleotide sequence ID" value="NZ_CTEN01000005.1"/>
</dbReference>
<dbReference type="EMBL" id="CTEN01000005">
    <property type="protein sequence ID" value="CQR25904.1"/>
    <property type="molecule type" value="Genomic_DNA"/>
</dbReference>
<keyword evidence="2" id="KW-0808">Transferase</keyword>
<dbReference type="InterPro" id="IPR016181">
    <property type="entry name" value="Acyl_CoA_acyltransferase"/>
</dbReference>
<dbReference type="CDD" id="cd04301">
    <property type="entry name" value="NAT_SF"/>
    <property type="match status" value="1"/>
</dbReference>
<dbReference type="GO" id="GO:0016747">
    <property type="term" value="F:acyltransferase activity, transferring groups other than amino-acyl groups"/>
    <property type="evidence" value="ECO:0007669"/>
    <property type="project" value="InterPro"/>
</dbReference>
<dbReference type="SUPFAM" id="SSF55729">
    <property type="entry name" value="Acyl-CoA N-acyltransferases (Nat)"/>
    <property type="match status" value="1"/>
</dbReference>
<feature type="domain" description="N-acetyltransferase" evidence="1">
    <location>
        <begin position="115"/>
        <end position="249"/>
    </location>
</feature>
<protein>
    <submittedName>
        <fullName evidence="2">Acetyltransferase (GNAT) family protein</fullName>
    </submittedName>
</protein>
<dbReference type="Proteomes" id="UP000198604">
    <property type="component" value="Unassembled WGS sequence"/>
</dbReference>
<dbReference type="STRING" id="1608583.BN1356_02250"/>
<keyword evidence="3" id="KW-1185">Reference proteome</keyword>
<reference evidence="3" key="1">
    <citation type="submission" date="2015-03" db="EMBL/GenBank/DDBJ databases">
        <authorList>
            <person name="Urmite Genomes"/>
        </authorList>
    </citation>
    <scope>NUCLEOTIDE SEQUENCE [LARGE SCALE GENOMIC DNA]</scope>
    <source>
        <strain evidence="3">FF10</strain>
    </source>
</reference>
<dbReference type="InterPro" id="IPR000182">
    <property type="entry name" value="GNAT_dom"/>
</dbReference>
<dbReference type="Pfam" id="PF13508">
    <property type="entry name" value="Acetyltransf_7"/>
    <property type="match status" value="1"/>
</dbReference>
<dbReference type="PROSITE" id="PS51186">
    <property type="entry name" value="GNAT"/>
    <property type="match status" value="1"/>
</dbReference>
<dbReference type="Gene3D" id="3.40.630.30">
    <property type="match status" value="1"/>
</dbReference>
<organism evidence="2 3">
    <name type="scientific">Streptococcus varani</name>
    <dbReference type="NCBI Taxonomy" id="1608583"/>
    <lineage>
        <taxon>Bacteria</taxon>
        <taxon>Bacillati</taxon>
        <taxon>Bacillota</taxon>
        <taxon>Bacilli</taxon>
        <taxon>Lactobacillales</taxon>
        <taxon>Streptococcaceae</taxon>
        <taxon>Streptococcus</taxon>
    </lineage>
</organism>
<dbReference type="OrthoDB" id="2213517at2"/>
<name>A0A0E4H5N7_9STRE</name>